<dbReference type="SMART" id="SM00062">
    <property type="entry name" value="PBPb"/>
    <property type="match status" value="1"/>
</dbReference>
<name>A0ABX0V5F0_9HYPH</name>
<evidence type="ECO:0000256" key="2">
    <source>
        <dbReference type="SAM" id="SignalP"/>
    </source>
</evidence>
<organism evidence="4 5">
    <name type="scientific">Pseudochelatococcus lubricantis</name>
    <dbReference type="NCBI Taxonomy" id="1538102"/>
    <lineage>
        <taxon>Bacteria</taxon>
        <taxon>Pseudomonadati</taxon>
        <taxon>Pseudomonadota</taxon>
        <taxon>Alphaproteobacteria</taxon>
        <taxon>Hyphomicrobiales</taxon>
        <taxon>Chelatococcaceae</taxon>
        <taxon>Pseudochelatococcus</taxon>
    </lineage>
</organism>
<accession>A0ABX0V5F0</accession>
<dbReference type="Gene3D" id="3.40.190.10">
    <property type="entry name" value="Periplasmic binding protein-like II"/>
    <property type="match status" value="2"/>
</dbReference>
<protein>
    <submittedName>
        <fullName evidence="4">Polar amino acid transport system substrate-binding protein</fullName>
    </submittedName>
</protein>
<sequence>MRLCLLLSSIVSCAALQASAAPPSVAADGALRVGVSYIPAADASTAARLYTEEGFEASLARQLGRLTGRPVRLVALPDAEREKALNGGDVDAILARVDAGDAIRERVDVLPTAYESGLSVAMRSDTQVRAWPDLAGKTVCVTQANAAGQQYLHAIGARLKVERAPAQTLADVRTGACDAAIHDAALLSRLFEADNWRKFSATLPAVLPSELVLLLPKKSNAGLTALRDAFGKITDSASWAERRQRWATNVALEVYLDQDAPDCH</sequence>
<feature type="chain" id="PRO_5046325086" evidence="2">
    <location>
        <begin position="21"/>
        <end position="264"/>
    </location>
</feature>
<dbReference type="Proteomes" id="UP001429580">
    <property type="component" value="Unassembled WGS sequence"/>
</dbReference>
<dbReference type="Pfam" id="PF00497">
    <property type="entry name" value="SBP_bac_3"/>
    <property type="match status" value="1"/>
</dbReference>
<dbReference type="EMBL" id="JAASQI010000010">
    <property type="protein sequence ID" value="NIJ59690.1"/>
    <property type="molecule type" value="Genomic_DNA"/>
</dbReference>
<dbReference type="PANTHER" id="PTHR35936:SF19">
    <property type="entry name" value="AMINO-ACID-BINDING PROTEIN YXEM-RELATED"/>
    <property type="match status" value="1"/>
</dbReference>
<dbReference type="InterPro" id="IPR001638">
    <property type="entry name" value="Solute-binding_3/MltF_N"/>
</dbReference>
<feature type="domain" description="Solute-binding protein family 3/N-terminal" evidence="3">
    <location>
        <begin position="30"/>
        <end position="250"/>
    </location>
</feature>
<reference evidence="4 5" key="1">
    <citation type="submission" date="2020-03" db="EMBL/GenBank/DDBJ databases">
        <title>Genomic Encyclopedia of Type Strains, Phase IV (KMG-IV): sequencing the most valuable type-strain genomes for metagenomic binning, comparative biology and taxonomic classification.</title>
        <authorList>
            <person name="Goeker M."/>
        </authorList>
    </citation>
    <scope>NUCLEOTIDE SEQUENCE [LARGE SCALE GENOMIC DNA]</scope>
    <source>
        <strain evidence="4 5">DSM 103870</strain>
    </source>
</reference>
<evidence type="ECO:0000313" key="5">
    <source>
        <dbReference type="Proteomes" id="UP001429580"/>
    </source>
</evidence>
<dbReference type="SUPFAM" id="SSF53850">
    <property type="entry name" value="Periplasmic binding protein-like II"/>
    <property type="match status" value="1"/>
</dbReference>
<gene>
    <name evidence="4" type="ORF">FHS82_003551</name>
</gene>
<proteinExistence type="predicted"/>
<comment type="caution">
    <text evidence="4">The sequence shown here is derived from an EMBL/GenBank/DDBJ whole genome shotgun (WGS) entry which is preliminary data.</text>
</comment>
<feature type="signal peptide" evidence="2">
    <location>
        <begin position="1"/>
        <end position="20"/>
    </location>
</feature>
<dbReference type="PANTHER" id="PTHR35936">
    <property type="entry name" value="MEMBRANE-BOUND LYTIC MUREIN TRANSGLYCOSYLASE F"/>
    <property type="match status" value="1"/>
</dbReference>
<dbReference type="RefSeq" id="WP_166955325.1">
    <property type="nucleotide sequence ID" value="NZ_JAASQI010000010.1"/>
</dbReference>
<keyword evidence="5" id="KW-1185">Reference proteome</keyword>
<evidence type="ECO:0000313" key="4">
    <source>
        <dbReference type="EMBL" id="NIJ59690.1"/>
    </source>
</evidence>
<evidence type="ECO:0000259" key="3">
    <source>
        <dbReference type="SMART" id="SM00062"/>
    </source>
</evidence>
<evidence type="ECO:0000256" key="1">
    <source>
        <dbReference type="ARBA" id="ARBA00022729"/>
    </source>
</evidence>
<keyword evidence="1 2" id="KW-0732">Signal</keyword>